<sequence length="46" mass="5278">MLRSKRINFFSYVGMLDSGCFVIAAYTDKGQIWIPVCFHQTSAFDL</sequence>
<reference evidence="2" key="2">
    <citation type="submission" date="2018-08" db="UniProtKB">
        <authorList>
            <consortium name="EnsemblPlants"/>
        </authorList>
    </citation>
    <scope>IDENTIFICATION</scope>
    <source>
        <strain evidence="2">Yugu1</strain>
    </source>
</reference>
<keyword evidence="3" id="KW-1185">Reference proteome</keyword>
<evidence type="ECO:0000256" key="1">
    <source>
        <dbReference type="SAM" id="Phobius"/>
    </source>
</evidence>
<feature type="transmembrane region" description="Helical" evidence="1">
    <location>
        <begin position="7"/>
        <end position="26"/>
    </location>
</feature>
<dbReference type="EnsemblPlants" id="KQL12143">
    <property type="protein sequence ID" value="KQL12143"/>
    <property type="gene ID" value="SETIT_008858mg"/>
</dbReference>
<dbReference type="HOGENOM" id="CLU_3192294_0_0_1"/>
<protein>
    <submittedName>
        <fullName evidence="2">Uncharacterized protein</fullName>
    </submittedName>
</protein>
<reference evidence="3" key="1">
    <citation type="journal article" date="2012" name="Nat. Biotechnol.">
        <title>Reference genome sequence of the model plant Setaria.</title>
        <authorList>
            <person name="Bennetzen J.L."/>
            <person name="Schmutz J."/>
            <person name="Wang H."/>
            <person name="Percifield R."/>
            <person name="Hawkins J."/>
            <person name="Pontaroli A.C."/>
            <person name="Estep M."/>
            <person name="Feng L."/>
            <person name="Vaughn J.N."/>
            <person name="Grimwood J."/>
            <person name="Jenkins J."/>
            <person name="Barry K."/>
            <person name="Lindquist E."/>
            <person name="Hellsten U."/>
            <person name="Deshpande S."/>
            <person name="Wang X."/>
            <person name="Wu X."/>
            <person name="Mitros T."/>
            <person name="Triplett J."/>
            <person name="Yang X."/>
            <person name="Ye C.Y."/>
            <person name="Mauro-Herrera M."/>
            <person name="Wang L."/>
            <person name="Li P."/>
            <person name="Sharma M."/>
            <person name="Sharma R."/>
            <person name="Ronald P.C."/>
            <person name="Panaud O."/>
            <person name="Kellogg E.A."/>
            <person name="Brutnell T.P."/>
            <person name="Doust A.N."/>
            <person name="Tuskan G.A."/>
            <person name="Rokhsar D."/>
            <person name="Devos K.M."/>
        </authorList>
    </citation>
    <scope>NUCLEOTIDE SEQUENCE [LARGE SCALE GENOMIC DNA]</scope>
    <source>
        <strain evidence="3">cv. Yugu1</strain>
    </source>
</reference>
<accession>K3Y3S0</accession>
<dbReference type="InParanoid" id="K3Y3S0"/>
<dbReference type="Gramene" id="KQL12143">
    <property type="protein sequence ID" value="KQL12143"/>
    <property type="gene ID" value="SETIT_008858mg"/>
</dbReference>
<evidence type="ECO:0000313" key="3">
    <source>
        <dbReference type="Proteomes" id="UP000004995"/>
    </source>
</evidence>
<proteinExistence type="predicted"/>
<keyword evidence="1" id="KW-0812">Transmembrane</keyword>
<organism evidence="2 3">
    <name type="scientific">Setaria italica</name>
    <name type="common">Foxtail millet</name>
    <name type="synonym">Panicum italicum</name>
    <dbReference type="NCBI Taxonomy" id="4555"/>
    <lineage>
        <taxon>Eukaryota</taxon>
        <taxon>Viridiplantae</taxon>
        <taxon>Streptophyta</taxon>
        <taxon>Embryophyta</taxon>
        <taxon>Tracheophyta</taxon>
        <taxon>Spermatophyta</taxon>
        <taxon>Magnoliopsida</taxon>
        <taxon>Liliopsida</taxon>
        <taxon>Poales</taxon>
        <taxon>Poaceae</taxon>
        <taxon>PACMAD clade</taxon>
        <taxon>Panicoideae</taxon>
        <taxon>Panicodae</taxon>
        <taxon>Paniceae</taxon>
        <taxon>Cenchrinae</taxon>
        <taxon>Setaria</taxon>
    </lineage>
</organism>
<dbReference type="Proteomes" id="UP000004995">
    <property type="component" value="Unassembled WGS sequence"/>
</dbReference>
<dbReference type="EMBL" id="AGNK02002700">
    <property type="status" value="NOT_ANNOTATED_CDS"/>
    <property type="molecule type" value="Genomic_DNA"/>
</dbReference>
<dbReference type="AlphaFoldDB" id="K3Y3S0"/>
<evidence type="ECO:0000313" key="2">
    <source>
        <dbReference type="EnsemblPlants" id="KQL12143"/>
    </source>
</evidence>
<keyword evidence="1" id="KW-1133">Transmembrane helix</keyword>
<name>K3Y3S0_SETIT</name>
<keyword evidence="1" id="KW-0472">Membrane</keyword>